<name>A0ACA9SI16_9GLOM</name>
<keyword evidence="2" id="KW-1185">Reference proteome</keyword>
<reference evidence="1" key="1">
    <citation type="submission" date="2021-06" db="EMBL/GenBank/DDBJ databases">
        <authorList>
            <person name="Kallberg Y."/>
            <person name="Tangrot J."/>
            <person name="Rosling A."/>
        </authorList>
    </citation>
    <scope>NUCLEOTIDE SEQUENCE</scope>
    <source>
        <strain evidence="1">MA461A</strain>
    </source>
</reference>
<dbReference type="EMBL" id="CAJVQC010127000">
    <property type="protein sequence ID" value="CAG8840525.1"/>
    <property type="molecule type" value="Genomic_DNA"/>
</dbReference>
<sequence length="42" mass="4503">VLYLGGCVSLSGLCSPLHLTTQGDTGKELQSPDRSRITNQTR</sequence>
<protein>
    <submittedName>
        <fullName evidence="1">8199_t:CDS:1</fullName>
    </submittedName>
</protein>
<proteinExistence type="predicted"/>
<comment type="caution">
    <text evidence="1">The sequence shown here is derived from an EMBL/GenBank/DDBJ whole genome shotgun (WGS) entry which is preliminary data.</text>
</comment>
<organism evidence="1 2">
    <name type="scientific">Racocetra persica</name>
    <dbReference type="NCBI Taxonomy" id="160502"/>
    <lineage>
        <taxon>Eukaryota</taxon>
        <taxon>Fungi</taxon>
        <taxon>Fungi incertae sedis</taxon>
        <taxon>Mucoromycota</taxon>
        <taxon>Glomeromycotina</taxon>
        <taxon>Glomeromycetes</taxon>
        <taxon>Diversisporales</taxon>
        <taxon>Gigasporaceae</taxon>
        <taxon>Racocetra</taxon>
    </lineage>
</organism>
<evidence type="ECO:0000313" key="2">
    <source>
        <dbReference type="Proteomes" id="UP000789920"/>
    </source>
</evidence>
<dbReference type="Proteomes" id="UP000789920">
    <property type="component" value="Unassembled WGS sequence"/>
</dbReference>
<evidence type="ECO:0000313" key="1">
    <source>
        <dbReference type="EMBL" id="CAG8840525.1"/>
    </source>
</evidence>
<feature type="non-terminal residue" evidence="1">
    <location>
        <position position="1"/>
    </location>
</feature>
<gene>
    <name evidence="1" type="ORF">RPERSI_LOCUS31463</name>
</gene>
<accession>A0ACA9SI16</accession>